<dbReference type="PROSITE" id="PS51819">
    <property type="entry name" value="VOC"/>
    <property type="match status" value="1"/>
</dbReference>
<dbReference type="InterPro" id="IPR004360">
    <property type="entry name" value="Glyas_Fos-R_dOase_dom"/>
</dbReference>
<dbReference type="PANTHER" id="PTHR21366">
    <property type="entry name" value="GLYOXALASE FAMILY PROTEIN"/>
    <property type="match status" value="1"/>
</dbReference>
<dbReference type="InterPro" id="IPR037523">
    <property type="entry name" value="VOC_core"/>
</dbReference>
<protein>
    <submittedName>
        <fullName evidence="2">Lactoylglutathione lyase</fullName>
    </submittedName>
</protein>
<dbReference type="GO" id="GO:0016829">
    <property type="term" value="F:lyase activity"/>
    <property type="evidence" value="ECO:0007669"/>
    <property type="project" value="UniProtKB-KW"/>
</dbReference>
<dbReference type="SUPFAM" id="SSF54593">
    <property type="entry name" value="Glyoxalase/Bleomycin resistance protein/Dihydroxybiphenyl dioxygenase"/>
    <property type="match status" value="1"/>
</dbReference>
<gene>
    <name evidence="2" type="primary">gloA</name>
    <name evidence="2" type="ORF">GCM10007989_01390</name>
</gene>
<feature type="domain" description="VOC" evidence="1">
    <location>
        <begin position="5"/>
        <end position="133"/>
    </location>
</feature>
<reference evidence="2" key="1">
    <citation type="journal article" date="2014" name="Int. J. Syst. Evol. Microbiol.">
        <title>Complete genome sequence of Corynebacterium casei LMG S-19264T (=DSM 44701T), isolated from a smear-ripened cheese.</title>
        <authorList>
            <consortium name="US DOE Joint Genome Institute (JGI-PGF)"/>
            <person name="Walter F."/>
            <person name="Albersmeier A."/>
            <person name="Kalinowski J."/>
            <person name="Ruckert C."/>
        </authorList>
    </citation>
    <scope>NUCLEOTIDE SEQUENCE</scope>
    <source>
        <strain evidence="2">KCTC 32437</strain>
    </source>
</reference>
<dbReference type="InterPro" id="IPR050383">
    <property type="entry name" value="GlyoxalaseI/FosfomycinResist"/>
</dbReference>
<accession>A0A918RUU0</accession>
<dbReference type="PANTHER" id="PTHR21366:SF22">
    <property type="entry name" value="VOC DOMAIN-CONTAINING PROTEIN"/>
    <property type="match status" value="1"/>
</dbReference>
<dbReference type="AlphaFoldDB" id="A0A918RUU0"/>
<evidence type="ECO:0000259" key="1">
    <source>
        <dbReference type="PROSITE" id="PS51819"/>
    </source>
</evidence>
<dbReference type="InterPro" id="IPR029068">
    <property type="entry name" value="Glyas_Bleomycin-R_OHBP_Dase"/>
</dbReference>
<keyword evidence="2" id="KW-0456">Lyase</keyword>
<organism evidence="2 3">
    <name type="scientific">Devosia pacifica</name>
    <dbReference type="NCBI Taxonomy" id="1335967"/>
    <lineage>
        <taxon>Bacteria</taxon>
        <taxon>Pseudomonadati</taxon>
        <taxon>Pseudomonadota</taxon>
        <taxon>Alphaproteobacteria</taxon>
        <taxon>Hyphomicrobiales</taxon>
        <taxon>Devosiaceae</taxon>
        <taxon>Devosia</taxon>
    </lineage>
</organism>
<dbReference type="Proteomes" id="UP000646579">
    <property type="component" value="Unassembled WGS sequence"/>
</dbReference>
<keyword evidence="3" id="KW-1185">Reference proteome</keyword>
<reference evidence="2" key="2">
    <citation type="submission" date="2020-09" db="EMBL/GenBank/DDBJ databases">
        <authorList>
            <person name="Sun Q."/>
            <person name="Kim S."/>
        </authorList>
    </citation>
    <scope>NUCLEOTIDE SEQUENCE</scope>
    <source>
        <strain evidence="2">KCTC 32437</strain>
    </source>
</reference>
<name>A0A918RUU0_9HYPH</name>
<evidence type="ECO:0000313" key="3">
    <source>
        <dbReference type="Proteomes" id="UP000646579"/>
    </source>
</evidence>
<dbReference type="Pfam" id="PF00903">
    <property type="entry name" value="Glyoxalase"/>
    <property type="match status" value="1"/>
</dbReference>
<proteinExistence type="predicted"/>
<dbReference type="RefSeq" id="WP_189422474.1">
    <property type="nucleotide sequence ID" value="NZ_BMZE01000001.1"/>
</dbReference>
<comment type="caution">
    <text evidence="2">The sequence shown here is derived from an EMBL/GenBank/DDBJ whole genome shotgun (WGS) entry which is preliminary data.</text>
</comment>
<sequence length="139" mass="15869">MKRPEFDGLVETCLYVSDVERSRDFYVEIFGFEPLGGNDRIQPMAVRPGQVLILFRRGGTLQPVPVAGSHIPPHDGNGEQHFAFGIPLERVDDWKLYLEGLNIEIESEIAWPQGGRSLYFRDPDRLLVELVTPGLWKNY</sequence>
<evidence type="ECO:0000313" key="2">
    <source>
        <dbReference type="EMBL" id="GHA10842.1"/>
    </source>
</evidence>
<dbReference type="EMBL" id="BMZE01000001">
    <property type="protein sequence ID" value="GHA10842.1"/>
    <property type="molecule type" value="Genomic_DNA"/>
</dbReference>
<dbReference type="Gene3D" id="3.10.180.10">
    <property type="entry name" value="2,3-Dihydroxybiphenyl 1,2-Dioxygenase, domain 1"/>
    <property type="match status" value="1"/>
</dbReference>